<gene>
    <name evidence="1" type="primary">txxe 2570</name>
    <name evidence="1" type="ORF">TXXE_11165</name>
</gene>
<proteinExistence type="predicted"/>
<keyword evidence="2" id="KW-1185">Reference proteome</keyword>
<comment type="caution">
    <text evidence="1">The sequence shown here is derived from an EMBL/GenBank/DDBJ whole genome shotgun (WGS) entry which is preliminary data.</text>
</comment>
<dbReference type="EMBL" id="CAJRAY010000050">
    <property type="protein sequence ID" value="CAG5087756.1"/>
    <property type="molecule type" value="Genomic_DNA"/>
</dbReference>
<reference evidence="1 2" key="1">
    <citation type="submission" date="2021-04" db="EMBL/GenBank/DDBJ databases">
        <authorList>
            <person name="Rakotoarivonina H."/>
        </authorList>
    </citation>
    <scope>NUCLEOTIDE SEQUENCE [LARGE SCALE GENOMIC DNA]</scope>
    <source>
        <strain evidence="1 2">XE</strain>
    </source>
</reference>
<accession>A0ABN7RZH9</accession>
<organism evidence="1 2">
    <name type="scientific">Thermobacillus xylanilyticus</name>
    <dbReference type="NCBI Taxonomy" id="76633"/>
    <lineage>
        <taxon>Bacteria</taxon>
        <taxon>Bacillati</taxon>
        <taxon>Bacillota</taxon>
        <taxon>Bacilli</taxon>
        <taxon>Bacillales</taxon>
        <taxon>Paenibacillaceae</taxon>
        <taxon>Thermobacillus</taxon>
    </lineage>
</organism>
<evidence type="ECO:0000313" key="1">
    <source>
        <dbReference type="EMBL" id="CAG5087756.1"/>
    </source>
</evidence>
<protein>
    <recommendedName>
        <fullName evidence="3">Secreted protein</fullName>
    </recommendedName>
</protein>
<evidence type="ECO:0000313" key="2">
    <source>
        <dbReference type="Proteomes" id="UP000681526"/>
    </source>
</evidence>
<sequence length="82" mass="9197">MYLISFLLYVKSVLSVAKLRIAVFVLVRSGTSLNNAKVFKAAFVAVILSSKLSDSLLQKKQPVLTKVFLKFINILCWISNFT</sequence>
<name>A0ABN7RZH9_THEXY</name>
<dbReference type="Proteomes" id="UP000681526">
    <property type="component" value="Unassembled WGS sequence"/>
</dbReference>
<evidence type="ECO:0008006" key="3">
    <source>
        <dbReference type="Google" id="ProtNLM"/>
    </source>
</evidence>